<dbReference type="GO" id="GO:0003700">
    <property type="term" value="F:DNA-binding transcription factor activity"/>
    <property type="evidence" value="ECO:0007669"/>
    <property type="project" value="InterPro"/>
</dbReference>
<dbReference type="HOGENOM" id="CLU_083287_12_3_9"/>
<name>A0A0F7FDT3_PAEDU</name>
<dbReference type="InterPro" id="IPR000835">
    <property type="entry name" value="HTH_MarR-typ"/>
</dbReference>
<gene>
    <name evidence="3" type="ORF">VK70_20710</name>
</gene>
<dbReference type="SMART" id="SM00347">
    <property type="entry name" value="HTH_MARR"/>
    <property type="match status" value="1"/>
</dbReference>
<dbReference type="EMBL" id="CP011114">
    <property type="protein sequence ID" value="AKG36644.1"/>
    <property type="molecule type" value="Genomic_DNA"/>
</dbReference>
<reference evidence="3 4" key="1">
    <citation type="submission" date="2015-03" db="EMBL/GenBank/DDBJ databases">
        <authorList>
            <person name="Abdul Halim M."/>
        </authorList>
    </citation>
    <scope>NUCLEOTIDE SEQUENCE [LARGE SCALE GENOMIC DNA]</scope>
    <source>
        <strain evidence="3 4">ATCC 35681</strain>
    </source>
</reference>
<dbReference type="InterPro" id="IPR036388">
    <property type="entry name" value="WH-like_DNA-bd_sf"/>
</dbReference>
<dbReference type="Gene3D" id="1.10.10.10">
    <property type="entry name" value="Winged helix-like DNA-binding domain superfamily/Winged helix DNA-binding domain"/>
    <property type="match status" value="1"/>
</dbReference>
<dbReference type="PRINTS" id="PR00598">
    <property type="entry name" value="HTHMARR"/>
</dbReference>
<dbReference type="GO" id="GO:0006950">
    <property type="term" value="P:response to stress"/>
    <property type="evidence" value="ECO:0007669"/>
    <property type="project" value="TreeGrafter"/>
</dbReference>
<dbReference type="InterPro" id="IPR039422">
    <property type="entry name" value="MarR/SlyA-like"/>
</dbReference>
<accession>A0A0F7FDT3</accession>
<dbReference type="SUPFAM" id="SSF46785">
    <property type="entry name" value="Winged helix' DNA-binding domain"/>
    <property type="match status" value="1"/>
</dbReference>
<evidence type="ECO:0000313" key="3">
    <source>
        <dbReference type="EMBL" id="AKG36644.1"/>
    </source>
</evidence>
<keyword evidence="1" id="KW-0238">DNA-binding</keyword>
<protein>
    <recommendedName>
        <fullName evidence="2">HTH marR-type domain-containing protein</fullName>
    </recommendedName>
</protein>
<evidence type="ECO:0000259" key="2">
    <source>
        <dbReference type="PROSITE" id="PS50995"/>
    </source>
</evidence>
<dbReference type="InterPro" id="IPR036390">
    <property type="entry name" value="WH_DNA-bd_sf"/>
</dbReference>
<dbReference type="PANTHER" id="PTHR33164">
    <property type="entry name" value="TRANSCRIPTIONAL REGULATOR, MARR FAMILY"/>
    <property type="match status" value="1"/>
</dbReference>
<reference evidence="3 4" key="2">
    <citation type="journal article" date="2016" name="Genome Announc.">
        <title>Genome Sequence of a Gram-Positive Diazotroph, Paenibacillus durus Type Strain ATCC 35681.</title>
        <authorList>
            <person name="Halim M.A."/>
            <person name="Rahman A.Y."/>
            <person name="Sim K.S."/>
            <person name="Yam H.C."/>
            <person name="Rahim A.A."/>
            <person name="Ghazali A.H."/>
            <person name="Najimudin N."/>
        </authorList>
    </citation>
    <scope>NUCLEOTIDE SEQUENCE [LARGE SCALE GENOMIC DNA]</scope>
    <source>
        <strain evidence="3 4">ATCC 35681</strain>
    </source>
</reference>
<dbReference type="Pfam" id="PF01047">
    <property type="entry name" value="MarR"/>
    <property type="match status" value="1"/>
</dbReference>
<proteinExistence type="predicted"/>
<evidence type="ECO:0000256" key="1">
    <source>
        <dbReference type="ARBA" id="ARBA00023125"/>
    </source>
</evidence>
<organism evidence="3 4">
    <name type="scientific">Paenibacillus durus ATCC 35681</name>
    <dbReference type="NCBI Taxonomy" id="1333534"/>
    <lineage>
        <taxon>Bacteria</taxon>
        <taxon>Bacillati</taxon>
        <taxon>Bacillota</taxon>
        <taxon>Bacilli</taxon>
        <taxon>Bacillales</taxon>
        <taxon>Paenibacillaceae</taxon>
        <taxon>Paenibacillus</taxon>
    </lineage>
</organism>
<dbReference type="AlphaFoldDB" id="A0A0F7FDT3"/>
<dbReference type="PANTHER" id="PTHR33164:SF43">
    <property type="entry name" value="HTH-TYPE TRANSCRIPTIONAL REPRESSOR YETL"/>
    <property type="match status" value="1"/>
</dbReference>
<feature type="domain" description="HTH marR-type" evidence="2">
    <location>
        <begin position="6"/>
        <end position="142"/>
    </location>
</feature>
<dbReference type="GO" id="GO:0003677">
    <property type="term" value="F:DNA binding"/>
    <property type="evidence" value="ECO:0007669"/>
    <property type="project" value="UniProtKB-KW"/>
</dbReference>
<dbReference type="PATRIC" id="fig|1333534.5.peg.4541"/>
<evidence type="ECO:0000313" key="4">
    <source>
        <dbReference type="Proteomes" id="UP000034189"/>
    </source>
</evidence>
<dbReference type="Proteomes" id="UP000034189">
    <property type="component" value="Chromosome"/>
</dbReference>
<sequence length="163" mass="18615">MEEDDNSKVPRKLLFALQQLHKAHWRHAAEGNKPSETTLMMCIARNTHFGKQGLKVSEISRLLGLMPPTVTQLINSLEAKELVFRQADPEDRRVVRVNLTERGCEVAIKAKKHRDAILSKLVDYLGEEDSNRLADLLMKVHTFTQENRCDLERLPTNGDESND</sequence>
<dbReference type="PROSITE" id="PS50995">
    <property type="entry name" value="HTH_MARR_2"/>
    <property type="match status" value="1"/>
</dbReference>